<comment type="caution">
    <text evidence="2">The sequence shown here is derived from an EMBL/GenBank/DDBJ whole genome shotgun (WGS) entry which is preliminary data.</text>
</comment>
<dbReference type="EMBL" id="JACHMH010000001">
    <property type="protein sequence ID" value="MBB4677550.1"/>
    <property type="molecule type" value="Genomic_DNA"/>
</dbReference>
<dbReference type="RefSeq" id="WP_185003483.1">
    <property type="nucleotide sequence ID" value="NZ_BAAAUI010000047.1"/>
</dbReference>
<dbReference type="Proteomes" id="UP000533598">
    <property type="component" value="Unassembled WGS sequence"/>
</dbReference>
<keyword evidence="1" id="KW-0812">Transmembrane</keyword>
<dbReference type="AlphaFoldDB" id="A0A7W7CAK3"/>
<name>A0A7W7CAK3_9PSEU</name>
<reference evidence="2 3" key="1">
    <citation type="submission" date="2020-08" db="EMBL/GenBank/DDBJ databases">
        <title>Sequencing the genomes of 1000 actinobacteria strains.</title>
        <authorList>
            <person name="Klenk H.-P."/>
        </authorList>
    </citation>
    <scope>NUCLEOTIDE SEQUENCE [LARGE SCALE GENOMIC DNA]</scope>
    <source>
        <strain evidence="2 3">DSM 44230</strain>
    </source>
</reference>
<protein>
    <submittedName>
        <fullName evidence="2">Uncharacterized protein</fullName>
    </submittedName>
</protein>
<evidence type="ECO:0000313" key="3">
    <source>
        <dbReference type="Proteomes" id="UP000533598"/>
    </source>
</evidence>
<evidence type="ECO:0000313" key="2">
    <source>
        <dbReference type="EMBL" id="MBB4677550.1"/>
    </source>
</evidence>
<keyword evidence="1" id="KW-1133">Transmembrane helix</keyword>
<gene>
    <name evidence="2" type="ORF">HNR67_003668</name>
</gene>
<feature type="transmembrane region" description="Helical" evidence="1">
    <location>
        <begin position="48"/>
        <end position="72"/>
    </location>
</feature>
<accession>A0A7W7CAK3</accession>
<evidence type="ECO:0000256" key="1">
    <source>
        <dbReference type="SAM" id="Phobius"/>
    </source>
</evidence>
<keyword evidence="3" id="KW-1185">Reference proteome</keyword>
<proteinExistence type="predicted"/>
<sequence length="173" mass="18963">MRSEDAATRAITRTWPEAVVVADFGKRPDYAVRDYPPRAPGAPWQLHLVWLVPVVVLIAVAGFASFLAPGGWDRSDRKPKVRGAGPDALAVGLGEASRTVRLGGVDREPWLAAGGNRVTVFVTAKGEVRTLWEGRYESMRVYGSRRRPLLRLTFADSSSIELPLSRVQGARAR</sequence>
<keyword evidence="1" id="KW-0472">Membrane</keyword>
<organism evidence="2 3">
    <name type="scientific">Crossiella cryophila</name>
    <dbReference type="NCBI Taxonomy" id="43355"/>
    <lineage>
        <taxon>Bacteria</taxon>
        <taxon>Bacillati</taxon>
        <taxon>Actinomycetota</taxon>
        <taxon>Actinomycetes</taxon>
        <taxon>Pseudonocardiales</taxon>
        <taxon>Pseudonocardiaceae</taxon>
        <taxon>Crossiella</taxon>
    </lineage>
</organism>